<accession>A0ABV4HS63</accession>
<feature type="chain" id="PRO_5046436727" evidence="3">
    <location>
        <begin position="26"/>
        <end position="393"/>
    </location>
</feature>
<evidence type="ECO:0000256" key="3">
    <source>
        <dbReference type="SAM" id="SignalP"/>
    </source>
</evidence>
<keyword evidence="1" id="KW-0677">Repeat</keyword>
<proteinExistence type="predicted"/>
<feature type="repeat" description="NHL" evidence="2">
    <location>
        <begin position="110"/>
        <end position="160"/>
    </location>
</feature>
<name>A0ABV4HS63_9GAMM</name>
<dbReference type="PROSITE" id="PS51257">
    <property type="entry name" value="PROKAR_LIPOPROTEIN"/>
    <property type="match status" value="1"/>
</dbReference>
<dbReference type="InterPro" id="IPR050952">
    <property type="entry name" value="TRIM-NHL_E3_ligases"/>
</dbReference>
<dbReference type="RefSeq" id="WP_370565029.1">
    <property type="nucleotide sequence ID" value="NZ_JBFWIB010000012.1"/>
</dbReference>
<evidence type="ECO:0000256" key="2">
    <source>
        <dbReference type="PROSITE-ProRule" id="PRU00504"/>
    </source>
</evidence>
<organism evidence="5 6">
    <name type="scientific">Luteimonas salinilitoris</name>
    <dbReference type="NCBI Taxonomy" id="3237697"/>
    <lineage>
        <taxon>Bacteria</taxon>
        <taxon>Pseudomonadati</taxon>
        <taxon>Pseudomonadota</taxon>
        <taxon>Gammaproteobacteria</taxon>
        <taxon>Lysobacterales</taxon>
        <taxon>Lysobacteraceae</taxon>
        <taxon>Luteimonas</taxon>
    </lineage>
</organism>
<feature type="domain" description="BPP" evidence="4">
    <location>
        <begin position="46"/>
        <end position="386"/>
    </location>
</feature>
<dbReference type="SUPFAM" id="SSF50956">
    <property type="entry name" value="Thermostable phytase (3-phytase)"/>
    <property type="match status" value="1"/>
</dbReference>
<keyword evidence="3" id="KW-0732">Signal</keyword>
<dbReference type="Gene3D" id="2.120.10.30">
    <property type="entry name" value="TolB, C-terminal domain"/>
    <property type="match status" value="1"/>
</dbReference>
<comment type="caution">
    <text evidence="5">The sequence shown here is derived from an EMBL/GenBank/DDBJ whole genome shotgun (WGS) entry which is preliminary data.</text>
</comment>
<evidence type="ECO:0000259" key="4">
    <source>
        <dbReference type="PROSITE" id="PS51662"/>
    </source>
</evidence>
<dbReference type="InterPro" id="IPR003431">
    <property type="entry name" value="B-propeller_Phytase"/>
</dbReference>
<sequence>MSNSKYSLPAGVLAAALALATTACSADMATGDAAAEHEAVQAPADVTAARPDGGAAVPAIEEAFVSALTPDDNIDSPAAWTAPDGTTWVIATAKATDRLVVYDGATGETLRSVGSLGIGEGQFERPNGVAVVDDPGSGPGQALLFVVERDNHRVQVLRLPEFAHVVTFAAEDLVKPYGLWVNRADGGYEVYVTDSYDEGEDAQGEDILPPLEKLDRRVHRYALKPAGEGFEVTRLGAFGDTGPEGALRVVESIWGDPATDRLLIAEEDETYANELKVYDLAGRFAGRTVGRDVFKAQAEGIMLKTCANGSGWWLTTEQGPSRTVFHLFDRDTLEHAGAVTGRTVANTDGIWLHDVPSERFPDGVLYAVHDDQGVVAFDWAEIARAAKLPGCAR</sequence>
<evidence type="ECO:0000256" key="1">
    <source>
        <dbReference type="ARBA" id="ARBA00022737"/>
    </source>
</evidence>
<dbReference type="PROSITE" id="PS51662">
    <property type="entry name" value="BP_PHYTASE"/>
    <property type="match status" value="1"/>
</dbReference>
<feature type="signal peptide" evidence="3">
    <location>
        <begin position="1"/>
        <end position="25"/>
    </location>
</feature>
<protein>
    <submittedName>
        <fullName evidence="5">Phytase</fullName>
    </submittedName>
</protein>
<evidence type="ECO:0000313" key="5">
    <source>
        <dbReference type="EMBL" id="MEZ0475599.1"/>
    </source>
</evidence>
<dbReference type="PANTHER" id="PTHR24104:SF25">
    <property type="entry name" value="PROTEIN LIN-41"/>
    <property type="match status" value="1"/>
</dbReference>
<dbReference type="Proteomes" id="UP001566331">
    <property type="component" value="Unassembled WGS sequence"/>
</dbReference>
<dbReference type="EMBL" id="JBFWIC010000019">
    <property type="protein sequence ID" value="MEZ0475599.1"/>
    <property type="molecule type" value="Genomic_DNA"/>
</dbReference>
<dbReference type="PANTHER" id="PTHR24104">
    <property type="entry name" value="E3 UBIQUITIN-PROTEIN LIGASE NHLRC1-RELATED"/>
    <property type="match status" value="1"/>
</dbReference>
<reference evidence="5 6" key="1">
    <citation type="submission" date="2024-07" db="EMBL/GenBank/DDBJ databases">
        <title>Luteimonas salilacus sp. nov., isolated from the shore soil of Salt Lake in Tibet of China.</title>
        <authorList>
            <person name="Zhang X."/>
            <person name="Li A."/>
        </authorList>
    </citation>
    <scope>NUCLEOTIDE SEQUENCE [LARGE SCALE GENOMIC DNA]</scope>
    <source>
        <strain evidence="5 6">B3-2-R+30</strain>
    </source>
</reference>
<keyword evidence="6" id="KW-1185">Reference proteome</keyword>
<dbReference type="InterPro" id="IPR011042">
    <property type="entry name" value="6-blade_b-propeller_TolB-like"/>
</dbReference>
<dbReference type="InterPro" id="IPR001258">
    <property type="entry name" value="NHL_repeat"/>
</dbReference>
<gene>
    <name evidence="5" type="ORF">AB6713_13400</name>
</gene>
<dbReference type="PROSITE" id="PS51125">
    <property type="entry name" value="NHL"/>
    <property type="match status" value="1"/>
</dbReference>
<evidence type="ECO:0000313" key="6">
    <source>
        <dbReference type="Proteomes" id="UP001566331"/>
    </source>
</evidence>